<evidence type="ECO:0000313" key="3">
    <source>
        <dbReference type="Proteomes" id="UP000055136"/>
    </source>
</evidence>
<sequence length="194" mass="22012">MQRLLTFRRWLAGMALGLVVAPAWGQEPPAVTPGFEVISVSSRLADQVLRLDALFELRVSQQLVEALQNGVALNLLIEIEVSKERDYLWSASVASLTQRYQISYQPLTTHYVLENLNSGVEFQFPSLESLLAVASVLSDFPLLDSSLLEEDARYYGEIRISIDRDSFPVPLRLMSYVTDDWYLASEWFAWPLLP</sequence>
<reference evidence="2" key="1">
    <citation type="submission" date="2015-10" db="EMBL/GenBank/DDBJ databases">
        <title>Description of Candidatus Tenderia electrophaga gen. nov, sp. nov., an Uncultivated Electroautotroph from a Biocathode Enrichment.</title>
        <authorList>
            <person name="Eddie B.J."/>
            <person name="Malanoski A.P."/>
            <person name="Wang Z."/>
            <person name="Hall R.J."/>
            <person name="Oh S.D."/>
            <person name="Heiner C."/>
            <person name="Lin B."/>
            <person name="Strycharz-Glaven S.M."/>
        </authorList>
    </citation>
    <scope>NUCLEOTIDE SEQUENCE [LARGE SCALE GENOMIC DNA]</scope>
    <source>
        <strain evidence="2">NRL1</strain>
    </source>
</reference>
<evidence type="ECO:0000313" key="2">
    <source>
        <dbReference type="EMBL" id="ALP54330.1"/>
    </source>
</evidence>
<name>A0A0S2TGQ4_9GAMM</name>
<dbReference type="EMBL" id="CP013099">
    <property type="protein sequence ID" value="ALP54330.1"/>
    <property type="molecule type" value="Genomic_DNA"/>
</dbReference>
<feature type="signal peptide" evidence="1">
    <location>
        <begin position="1"/>
        <end position="25"/>
    </location>
</feature>
<feature type="chain" id="PRO_5006605045" description="DUF4390 domain-containing protein" evidence="1">
    <location>
        <begin position="26"/>
        <end position="194"/>
    </location>
</feature>
<keyword evidence="3" id="KW-1185">Reference proteome</keyword>
<gene>
    <name evidence="2" type="ORF">Tel_14905</name>
</gene>
<dbReference type="STRING" id="1748243.Tel_14905"/>
<organism evidence="2 3">
    <name type="scientific">Candidatus Tenderia electrophaga</name>
    <dbReference type="NCBI Taxonomy" id="1748243"/>
    <lineage>
        <taxon>Bacteria</taxon>
        <taxon>Pseudomonadati</taxon>
        <taxon>Pseudomonadota</taxon>
        <taxon>Gammaproteobacteria</taxon>
        <taxon>Candidatus Tenderiales</taxon>
        <taxon>Candidatus Tenderiaceae</taxon>
        <taxon>Candidatus Tenderia</taxon>
    </lineage>
</organism>
<proteinExistence type="predicted"/>
<accession>A0A0S2TGQ4</accession>
<dbReference type="AlphaFoldDB" id="A0A0S2TGQ4"/>
<dbReference type="Proteomes" id="UP000055136">
    <property type="component" value="Chromosome"/>
</dbReference>
<dbReference type="Pfam" id="PF14334">
    <property type="entry name" value="DUF4390"/>
    <property type="match status" value="1"/>
</dbReference>
<protein>
    <recommendedName>
        <fullName evidence="4">DUF4390 domain-containing protein</fullName>
    </recommendedName>
</protein>
<dbReference type="InterPro" id="IPR025500">
    <property type="entry name" value="DUF4390"/>
</dbReference>
<keyword evidence="1" id="KW-0732">Signal</keyword>
<evidence type="ECO:0000256" key="1">
    <source>
        <dbReference type="SAM" id="SignalP"/>
    </source>
</evidence>
<evidence type="ECO:0008006" key="4">
    <source>
        <dbReference type="Google" id="ProtNLM"/>
    </source>
</evidence>
<dbReference type="KEGG" id="tee:Tel_14905"/>